<dbReference type="InterPro" id="IPR000630">
    <property type="entry name" value="Ribosomal_uS8"/>
</dbReference>
<reference evidence="4" key="1">
    <citation type="journal article" date="2021" name="Genome Biol. Evol.">
        <title>Genomic rearrangements and sequence evolution across brown algal organelles.</title>
        <authorList>
            <person name="Starko S."/>
            <person name="Bringloe T.T."/>
            <person name="Gomez M.S."/>
            <person name="Darby H."/>
            <person name="Graham S.W."/>
            <person name="Martone P.T."/>
        </authorList>
    </citation>
    <scope>NUCLEOTIDE SEQUENCE</scope>
</reference>
<organism evidence="4">
    <name type="scientific">Postelsia palmaeformis</name>
    <dbReference type="NCBI Taxonomy" id="105414"/>
    <lineage>
        <taxon>Eukaryota</taxon>
        <taxon>Sar</taxon>
        <taxon>Stramenopiles</taxon>
        <taxon>Ochrophyta</taxon>
        <taxon>PX clade</taxon>
        <taxon>Phaeophyceae</taxon>
        <taxon>Laminariales</taxon>
        <taxon>Laminariaceae</taxon>
        <taxon>Postelsia</taxon>
    </lineage>
</organism>
<accession>A0A8F0FCN4</accession>
<keyword evidence="2 4" id="KW-0689">Ribosomal protein</keyword>
<sequence>MLAKLINRLRNGYMVYHLGVSFKEVRFCAKVLNILWKENLIKGYTKTNEGIVTVFLRYHDGSPICTRLVIISRPRDRIYLSVLDIARLSDDFGVLILSTPKGIMAHEQCICKGVGGEVLAYAA</sequence>
<name>A0A8F0FCN4_9PHAE</name>
<dbReference type="FunFam" id="3.30.1490.10:FF:000001">
    <property type="entry name" value="30S ribosomal protein S8"/>
    <property type="match status" value="1"/>
</dbReference>
<dbReference type="GO" id="GO:0005737">
    <property type="term" value="C:cytoplasm"/>
    <property type="evidence" value="ECO:0007669"/>
    <property type="project" value="UniProtKB-ARBA"/>
</dbReference>
<keyword evidence="3" id="KW-0687">Ribonucleoprotein</keyword>
<dbReference type="GO" id="GO:0006412">
    <property type="term" value="P:translation"/>
    <property type="evidence" value="ECO:0007669"/>
    <property type="project" value="InterPro"/>
</dbReference>
<dbReference type="Gene3D" id="3.30.1490.10">
    <property type="match status" value="1"/>
</dbReference>
<geneLocation type="mitochondrion" evidence="4"/>
<dbReference type="GO" id="GO:0005840">
    <property type="term" value="C:ribosome"/>
    <property type="evidence" value="ECO:0007669"/>
    <property type="project" value="UniProtKB-KW"/>
</dbReference>
<dbReference type="AlphaFoldDB" id="A0A8F0FCN4"/>
<dbReference type="InterPro" id="IPR035987">
    <property type="entry name" value="Ribosomal_uS8_sf"/>
</dbReference>
<dbReference type="Gene3D" id="3.30.1370.30">
    <property type="match status" value="1"/>
</dbReference>
<proteinExistence type="inferred from homology"/>
<evidence type="ECO:0000256" key="3">
    <source>
        <dbReference type="ARBA" id="ARBA00023274"/>
    </source>
</evidence>
<dbReference type="Pfam" id="PF00410">
    <property type="entry name" value="Ribosomal_S8"/>
    <property type="match status" value="1"/>
</dbReference>
<evidence type="ECO:0000256" key="1">
    <source>
        <dbReference type="ARBA" id="ARBA00006471"/>
    </source>
</evidence>
<dbReference type="GO" id="GO:0003735">
    <property type="term" value="F:structural constituent of ribosome"/>
    <property type="evidence" value="ECO:0007669"/>
    <property type="project" value="InterPro"/>
</dbReference>
<dbReference type="EMBL" id="MZ156060">
    <property type="protein sequence ID" value="QWK44785.1"/>
    <property type="molecule type" value="Genomic_DNA"/>
</dbReference>
<evidence type="ECO:0000313" key="4">
    <source>
        <dbReference type="EMBL" id="QWK44785.1"/>
    </source>
</evidence>
<dbReference type="GO" id="GO:1990904">
    <property type="term" value="C:ribonucleoprotein complex"/>
    <property type="evidence" value="ECO:0007669"/>
    <property type="project" value="UniProtKB-KW"/>
</dbReference>
<keyword evidence="4" id="KW-0496">Mitochondrion</keyword>
<evidence type="ECO:0000256" key="2">
    <source>
        <dbReference type="ARBA" id="ARBA00022980"/>
    </source>
</evidence>
<comment type="similarity">
    <text evidence="1">Belongs to the universal ribosomal protein uS8 family.</text>
</comment>
<protein>
    <submittedName>
        <fullName evidence="4">Ribosomal protein S8</fullName>
    </submittedName>
</protein>
<dbReference type="SUPFAM" id="SSF56047">
    <property type="entry name" value="Ribosomal protein S8"/>
    <property type="match status" value="1"/>
</dbReference>
<gene>
    <name evidence="4" type="primary">rps8</name>
</gene>